<keyword evidence="2" id="KW-1185">Reference proteome</keyword>
<dbReference type="OrthoDB" id="9813965at2"/>
<proteinExistence type="predicted"/>
<gene>
    <name evidence="1" type="ORF">SAMN04488539_2335</name>
</gene>
<sequence>MRKNYLISGPSHEAAVDSLVDEVGAVVGTQGVDVDISANTMTVTGENFADQHILDAAEAAGFRLVGDLAL</sequence>
<dbReference type="SUPFAM" id="SSF55008">
    <property type="entry name" value="HMA, heavy metal-associated domain"/>
    <property type="match status" value="1"/>
</dbReference>
<evidence type="ECO:0000313" key="2">
    <source>
        <dbReference type="Proteomes" id="UP000182237"/>
    </source>
</evidence>
<evidence type="ECO:0000313" key="1">
    <source>
        <dbReference type="EMBL" id="SDS76162.1"/>
    </source>
</evidence>
<dbReference type="InterPro" id="IPR036163">
    <property type="entry name" value="HMA_dom_sf"/>
</dbReference>
<dbReference type="STRING" id="1203190.GCA_000312345_00612"/>
<organism evidence="1 2">
    <name type="scientific">Corynebacterium timonense</name>
    <dbReference type="NCBI Taxonomy" id="441500"/>
    <lineage>
        <taxon>Bacteria</taxon>
        <taxon>Bacillati</taxon>
        <taxon>Actinomycetota</taxon>
        <taxon>Actinomycetes</taxon>
        <taxon>Mycobacteriales</taxon>
        <taxon>Corynebacteriaceae</taxon>
        <taxon>Corynebacterium</taxon>
    </lineage>
</organism>
<evidence type="ECO:0008006" key="3">
    <source>
        <dbReference type="Google" id="ProtNLM"/>
    </source>
</evidence>
<dbReference type="AlphaFoldDB" id="A0A1H1UUE3"/>
<name>A0A1H1UUE3_9CORY</name>
<dbReference type="RefSeq" id="WP_019193469.1">
    <property type="nucleotide sequence ID" value="NZ_LT629765.1"/>
</dbReference>
<reference evidence="1 2" key="1">
    <citation type="submission" date="2016-10" db="EMBL/GenBank/DDBJ databases">
        <authorList>
            <person name="de Groot N.N."/>
        </authorList>
    </citation>
    <scope>NUCLEOTIDE SEQUENCE [LARGE SCALE GENOMIC DNA]</scope>
    <source>
        <strain evidence="1 2">DSM 45434</strain>
    </source>
</reference>
<dbReference type="eggNOG" id="COG2608">
    <property type="taxonomic scope" value="Bacteria"/>
</dbReference>
<accession>A0A1H1UUE3</accession>
<protein>
    <recommendedName>
        <fullName evidence="3">Copper chaperone CopZ</fullName>
    </recommendedName>
</protein>
<dbReference type="Proteomes" id="UP000182237">
    <property type="component" value="Chromosome I"/>
</dbReference>
<dbReference type="EMBL" id="LT629765">
    <property type="protein sequence ID" value="SDS76162.1"/>
    <property type="molecule type" value="Genomic_DNA"/>
</dbReference>
<dbReference type="GO" id="GO:0046872">
    <property type="term" value="F:metal ion binding"/>
    <property type="evidence" value="ECO:0007669"/>
    <property type="project" value="InterPro"/>
</dbReference>